<keyword evidence="12" id="KW-0862">Zinc</keyword>
<keyword evidence="12" id="KW-0863">Zinc-finger</keyword>
<dbReference type="PANTHER" id="PTHR24282">
    <property type="entry name" value="CYTOCHROME P450 FAMILY MEMBER"/>
    <property type="match status" value="1"/>
</dbReference>
<dbReference type="PROSITE" id="PS00086">
    <property type="entry name" value="CYTOCHROME_P450"/>
    <property type="match status" value="1"/>
</dbReference>
<gene>
    <name evidence="15" type="ORF">POM88_052272</name>
</gene>
<evidence type="ECO:0000313" key="15">
    <source>
        <dbReference type="EMBL" id="KAK1353907.1"/>
    </source>
</evidence>
<keyword evidence="4" id="KW-0812">Transmembrane</keyword>
<dbReference type="GO" id="GO:0009805">
    <property type="term" value="P:coumarin biosynthetic process"/>
    <property type="evidence" value="ECO:0007669"/>
    <property type="project" value="UniProtKB-ARBA"/>
</dbReference>
<evidence type="ECO:0000256" key="4">
    <source>
        <dbReference type="ARBA" id="ARBA00022692"/>
    </source>
</evidence>
<evidence type="ECO:0000256" key="6">
    <source>
        <dbReference type="ARBA" id="ARBA00022989"/>
    </source>
</evidence>
<keyword evidence="7 13" id="KW-0560">Oxidoreductase</keyword>
<reference evidence="15" key="2">
    <citation type="submission" date="2023-05" db="EMBL/GenBank/DDBJ databases">
        <authorList>
            <person name="Schelkunov M.I."/>
        </authorList>
    </citation>
    <scope>NUCLEOTIDE SEQUENCE</scope>
    <source>
        <strain evidence="15">Hsosn_3</strain>
        <tissue evidence="15">Leaf</tissue>
    </source>
</reference>
<feature type="binding site" description="axial binding residue" evidence="11">
    <location>
        <position position="597"/>
    </location>
    <ligand>
        <name>heme</name>
        <dbReference type="ChEBI" id="CHEBI:30413"/>
    </ligand>
    <ligandPart>
        <name>Fe</name>
        <dbReference type="ChEBI" id="CHEBI:18248"/>
    </ligandPart>
</feature>
<dbReference type="PRINTS" id="PR00463">
    <property type="entry name" value="EP450I"/>
</dbReference>
<organism evidence="15 16">
    <name type="scientific">Heracleum sosnowskyi</name>
    <dbReference type="NCBI Taxonomy" id="360622"/>
    <lineage>
        <taxon>Eukaryota</taxon>
        <taxon>Viridiplantae</taxon>
        <taxon>Streptophyta</taxon>
        <taxon>Embryophyta</taxon>
        <taxon>Tracheophyta</taxon>
        <taxon>Spermatophyta</taxon>
        <taxon>Magnoliopsida</taxon>
        <taxon>eudicotyledons</taxon>
        <taxon>Gunneridae</taxon>
        <taxon>Pentapetalae</taxon>
        <taxon>asterids</taxon>
        <taxon>campanulids</taxon>
        <taxon>Apiales</taxon>
        <taxon>Apiaceae</taxon>
        <taxon>Apioideae</taxon>
        <taxon>apioid superclade</taxon>
        <taxon>Tordylieae</taxon>
        <taxon>Tordyliinae</taxon>
        <taxon>Heracleum</taxon>
    </lineage>
</organism>
<evidence type="ECO:0000256" key="11">
    <source>
        <dbReference type="PIRSR" id="PIRSR602401-1"/>
    </source>
</evidence>
<dbReference type="GO" id="GO:0016705">
    <property type="term" value="F:oxidoreductase activity, acting on paired donors, with incorporation or reduction of molecular oxygen"/>
    <property type="evidence" value="ECO:0007669"/>
    <property type="project" value="InterPro"/>
</dbReference>
<dbReference type="EMBL" id="JAUIZM010000012">
    <property type="protein sequence ID" value="KAK1353907.1"/>
    <property type="molecule type" value="Genomic_DNA"/>
</dbReference>
<comment type="cofactor">
    <cofactor evidence="11">
        <name>heme</name>
        <dbReference type="ChEBI" id="CHEBI:30413"/>
    </cofactor>
</comment>
<evidence type="ECO:0000256" key="2">
    <source>
        <dbReference type="ARBA" id="ARBA00010617"/>
    </source>
</evidence>
<evidence type="ECO:0000256" key="9">
    <source>
        <dbReference type="ARBA" id="ARBA00023033"/>
    </source>
</evidence>
<evidence type="ECO:0000256" key="13">
    <source>
        <dbReference type="RuleBase" id="RU000461"/>
    </source>
</evidence>
<keyword evidence="16" id="KW-1185">Reference proteome</keyword>
<dbReference type="GO" id="GO:0005506">
    <property type="term" value="F:iron ion binding"/>
    <property type="evidence" value="ECO:0007669"/>
    <property type="project" value="InterPro"/>
</dbReference>
<evidence type="ECO:0000313" key="16">
    <source>
        <dbReference type="Proteomes" id="UP001237642"/>
    </source>
</evidence>
<evidence type="ECO:0000256" key="7">
    <source>
        <dbReference type="ARBA" id="ARBA00023002"/>
    </source>
</evidence>
<evidence type="ECO:0000256" key="10">
    <source>
        <dbReference type="ARBA" id="ARBA00023136"/>
    </source>
</evidence>
<sequence length="649" mass="74028">MFTKSFIDMGRESFTDQQQQTCSVNLRMTTNFCMVPTCTFSFDELSEFPLKCKDRFGKQVSKKVRPPVADFTARQDLVDKILKHAEHLAIYGTLKETLIQVTNLRLTLYFLTSDVETYIGRDIEEVITCSMCMDDLKVGMVFSQLPCGHRFHSSCIGPRVLNWLWLKPKKLEKYLKEQGFKGNAYRLILGDMGEYARMIKEEQPRQIKFSENVSLHALPYANHIINKFGKNSFMWWGMYPRLNILDPELIKEIMTKPHVFQKPHPNPLGNLITGGLLATEGEKWTKHRKLINPAFHLEMLKKMLPAIHLCCGEMINKWEMLVLTAGCSLEVDVWPYLQDLSGDVISQTAFGSSHEEGRKIFLLQKEQVDLAIHLIKFSFAPGYRYIPTKANKRMKQVCKELQALLGGIITKREKAMETDVNNDDLLGILMKSNSKEIKEEGIGLSIQEVIDECKLFYFAGSETTSNLLVWTMILLSLHPEWQTHAREEVLQVLGNKTPDFDGLSRLKIVTMILQEVLRLYPPAALLIRDTPQNAKLGDINIPAGIGLTVPVILLHYDHELWGTDAHEFEPRRFAEGVLGATRGKFSYIPFGGGPRICIGQNFAMIEAKMALSMILKTFIFELSPQYRHAPFPILTLQPQHGAPLILHKL</sequence>
<name>A0AAD8GT70_9APIA</name>
<evidence type="ECO:0000256" key="8">
    <source>
        <dbReference type="ARBA" id="ARBA00023004"/>
    </source>
</evidence>
<dbReference type="AlphaFoldDB" id="A0AAD8GT70"/>
<dbReference type="InterPro" id="IPR002401">
    <property type="entry name" value="Cyt_P450_E_grp-I"/>
</dbReference>
<dbReference type="InterPro" id="IPR017972">
    <property type="entry name" value="Cyt_P450_CS"/>
</dbReference>
<dbReference type="Gene3D" id="3.30.40.10">
    <property type="entry name" value="Zinc/RING finger domain, C3HC4 (zinc finger)"/>
    <property type="match status" value="1"/>
</dbReference>
<dbReference type="Gene3D" id="1.10.630.10">
    <property type="entry name" value="Cytochrome P450"/>
    <property type="match status" value="1"/>
</dbReference>
<proteinExistence type="inferred from homology"/>
<dbReference type="PROSITE" id="PS50089">
    <property type="entry name" value="ZF_RING_2"/>
    <property type="match status" value="1"/>
</dbReference>
<dbReference type="InterPro" id="IPR001128">
    <property type="entry name" value="Cyt_P450"/>
</dbReference>
<keyword evidence="3 11" id="KW-0349">Heme</keyword>
<dbReference type="GO" id="GO:0008270">
    <property type="term" value="F:zinc ion binding"/>
    <property type="evidence" value="ECO:0007669"/>
    <property type="project" value="UniProtKB-KW"/>
</dbReference>
<protein>
    <submittedName>
        <fullName evidence="15">Cytochrome P450, family 72, subfamily C, polypeptide 1</fullName>
    </submittedName>
</protein>
<evidence type="ECO:0000256" key="3">
    <source>
        <dbReference type="ARBA" id="ARBA00022617"/>
    </source>
</evidence>
<dbReference type="PRINTS" id="PR00385">
    <property type="entry name" value="P450"/>
</dbReference>
<comment type="similarity">
    <text evidence="2 13">Belongs to the cytochrome P450 family.</text>
</comment>
<keyword evidence="9 13" id="KW-0503">Monooxygenase</keyword>
<keyword evidence="5 11" id="KW-0479">Metal-binding</keyword>
<keyword evidence="6" id="KW-1133">Transmembrane helix</keyword>
<dbReference type="SUPFAM" id="SSF57850">
    <property type="entry name" value="RING/U-box"/>
    <property type="match status" value="1"/>
</dbReference>
<dbReference type="GO" id="GO:0020037">
    <property type="term" value="F:heme binding"/>
    <property type="evidence" value="ECO:0007669"/>
    <property type="project" value="InterPro"/>
</dbReference>
<dbReference type="GO" id="GO:0004497">
    <property type="term" value="F:monooxygenase activity"/>
    <property type="evidence" value="ECO:0007669"/>
    <property type="project" value="UniProtKB-KW"/>
</dbReference>
<keyword evidence="10" id="KW-0472">Membrane</keyword>
<dbReference type="PANTHER" id="PTHR24282:SF255">
    <property type="entry name" value="CYTOCHROME P450 72A11-RELATED"/>
    <property type="match status" value="1"/>
</dbReference>
<dbReference type="InterPro" id="IPR013083">
    <property type="entry name" value="Znf_RING/FYVE/PHD"/>
</dbReference>
<evidence type="ECO:0000256" key="5">
    <source>
        <dbReference type="ARBA" id="ARBA00022723"/>
    </source>
</evidence>
<evidence type="ECO:0000256" key="1">
    <source>
        <dbReference type="ARBA" id="ARBA00004370"/>
    </source>
</evidence>
<dbReference type="SUPFAM" id="SSF48264">
    <property type="entry name" value="Cytochrome P450"/>
    <property type="match status" value="1"/>
</dbReference>
<evidence type="ECO:0000256" key="12">
    <source>
        <dbReference type="PROSITE-ProRule" id="PRU00175"/>
    </source>
</evidence>
<comment type="subcellular location">
    <subcellularLocation>
        <location evidence="1">Membrane</location>
    </subcellularLocation>
</comment>
<dbReference type="InterPro" id="IPR036396">
    <property type="entry name" value="Cyt_P450_sf"/>
</dbReference>
<accession>A0AAD8GT70</accession>
<comment type="caution">
    <text evidence="15">The sequence shown here is derived from an EMBL/GenBank/DDBJ whole genome shotgun (WGS) entry which is preliminary data.</text>
</comment>
<keyword evidence="8 11" id="KW-0408">Iron</keyword>
<dbReference type="Proteomes" id="UP001237642">
    <property type="component" value="Unassembled WGS sequence"/>
</dbReference>
<evidence type="ECO:0000259" key="14">
    <source>
        <dbReference type="PROSITE" id="PS50089"/>
    </source>
</evidence>
<dbReference type="Pfam" id="PF17123">
    <property type="entry name" value="zf-RING_11"/>
    <property type="match status" value="1"/>
</dbReference>
<feature type="domain" description="RING-type" evidence="14">
    <location>
        <begin position="129"/>
        <end position="156"/>
    </location>
</feature>
<reference evidence="15" key="1">
    <citation type="submission" date="2023-02" db="EMBL/GenBank/DDBJ databases">
        <title>Genome of toxic invasive species Heracleum sosnowskyi carries increased number of genes despite the absence of recent whole-genome duplications.</title>
        <authorList>
            <person name="Schelkunov M."/>
            <person name="Shtratnikova V."/>
            <person name="Makarenko M."/>
            <person name="Klepikova A."/>
            <person name="Omelchenko D."/>
            <person name="Novikova G."/>
            <person name="Obukhova E."/>
            <person name="Bogdanov V."/>
            <person name="Penin A."/>
            <person name="Logacheva M."/>
        </authorList>
    </citation>
    <scope>NUCLEOTIDE SEQUENCE</scope>
    <source>
        <strain evidence="15">Hsosn_3</strain>
        <tissue evidence="15">Leaf</tissue>
    </source>
</reference>
<dbReference type="InterPro" id="IPR050665">
    <property type="entry name" value="Cytochrome_P450_Monooxygen"/>
</dbReference>
<dbReference type="GO" id="GO:0016020">
    <property type="term" value="C:membrane"/>
    <property type="evidence" value="ECO:0007669"/>
    <property type="project" value="UniProtKB-SubCell"/>
</dbReference>
<dbReference type="InterPro" id="IPR001841">
    <property type="entry name" value="Znf_RING"/>
</dbReference>
<dbReference type="Pfam" id="PF00067">
    <property type="entry name" value="p450"/>
    <property type="match status" value="1"/>
</dbReference>